<keyword evidence="2" id="KW-1185">Reference proteome</keyword>
<dbReference type="Proteomes" id="UP000824540">
    <property type="component" value="Unassembled WGS sequence"/>
</dbReference>
<dbReference type="AlphaFoldDB" id="A0A8T2N516"/>
<organism evidence="1 2">
    <name type="scientific">Albula glossodonta</name>
    <name type="common">roundjaw bonefish</name>
    <dbReference type="NCBI Taxonomy" id="121402"/>
    <lineage>
        <taxon>Eukaryota</taxon>
        <taxon>Metazoa</taxon>
        <taxon>Chordata</taxon>
        <taxon>Craniata</taxon>
        <taxon>Vertebrata</taxon>
        <taxon>Euteleostomi</taxon>
        <taxon>Actinopterygii</taxon>
        <taxon>Neopterygii</taxon>
        <taxon>Teleostei</taxon>
        <taxon>Albuliformes</taxon>
        <taxon>Albulidae</taxon>
        <taxon>Albula</taxon>
    </lineage>
</organism>
<gene>
    <name evidence="1" type="ORF">JZ751_014881</name>
</gene>
<evidence type="ECO:0000313" key="1">
    <source>
        <dbReference type="EMBL" id="KAG9332782.1"/>
    </source>
</evidence>
<proteinExistence type="predicted"/>
<accession>A0A8T2N516</accession>
<protein>
    <submittedName>
        <fullName evidence="1">Uncharacterized protein</fullName>
    </submittedName>
</protein>
<name>A0A8T2N516_9TELE</name>
<evidence type="ECO:0000313" key="2">
    <source>
        <dbReference type="Proteomes" id="UP000824540"/>
    </source>
</evidence>
<reference evidence="1" key="1">
    <citation type="thesis" date="2021" institute="BYU ScholarsArchive" country="Provo, UT, USA">
        <title>Applications of and Algorithms for Genome Assembly and Genomic Analyses with an Emphasis on Marine Teleosts.</title>
        <authorList>
            <person name="Pickett B.D."/>
        </authorList>
    </citation>
    <scope>NUCLEOTIDE SEQUENCE</scope>
    <source>
        <strain evidence="1">HI-2016</strain>
    </source>
</reference>
<dbReference type="EMBL" id="JAFBMS010000237">
    <property type="protein sequence ID" value="KAG9332782.1"/>
    <property type="molecule type" value="Genomic_DNA"/>
</dbReference>
<sequence length="82" mass="8858">MKKSQMTARCGTNLWLWTLGELEGCVTVQVSSVRLKRGDVVKVFTSEPRVKSVFGRLKTGVSGVLVVPSLANSGGCSRLPYT</sequence>
<comment type="caution">
    <text evidence="1">The sequence shown here is derived from an EMBL/GenBank/DDBJ whole genome shotgun (WGS) entry which is preliminary data.</text>
</comment>